<dbReference type="PANTHER" id="PTHR38041">
    <property type="entry name" value="CHORISMATE MUTASE"/>
    <property type="match status" value="1"/>
</dbReference>
<dbReference type="AlphaFoldDB" id="A0A1J0A3C3"/>
<accession>A0A1J0A3C3</accession>
<evidence type="ECO:0000256" key="1">
    <source>
        <dbReference type="ARBA" id="ARBA00023235"/>
    </source>
</evidence>
<dbReference type="GO" id="GO:0009697">
    <property type="term" value="P:salicylic acid biosynthetic process"/>
    <property type="evidence" value="ECO:0007669"/>
    <property type="project" value="TreeGrafter"/>
</dbReference>
<dbReference type="OrthoDB" id="9802281at2"/>
<dbReference type="STRING" id="519472.BHY08_00345"/>
<dbReference type="InterPro" id="IPR002701">
    <property type="entry name" value="CM_II_prokaryot"/>
</dbReference>
<proteinExistence type="predicted"/>
<dbReference type="Gene3D" id="1.20.59.10">
    <property type="entry name" value="Chorismate mutase"/>
    <property type="match status" value="1"/>
</dbReference>
<dbReference type="InterPro" id="IPR036263">
    <property type="entry name" value="Chorismate_II_sf"/>
</dbReference>
<evidence type="ECO:0000313" key="4">
    <source>
        <dbReference type="Proteomes" id="UP000191200"/>
    </source>
</evidence>
<dbReference type="PANTHER" id="PTHR38041:SF1">
    <property type="entry name" value="CHORISMATE MUTASE"/>
    <property type="match status" value="1"/>
</dbReference>
<dbReference type="PROSITE" id="PS51168">
    <property type="entry name" value="CHORISMATE_MUT_2"/>
    <property type="match status" value="1"/>
</dbReference>
<dbReference type="RefSeq" id="WP_071455993.1">
    <property type="nucleotide sequence ID" value="NZ_CP017267.1"/>
</dbReference>
<gene>
    <name evidence="3" type="ORF">BHY08_00345</name>
</gene>
<dbReference type="GO" id="GO:0046417">
    <property type="term" value="P:chorismate metabolic process"/>
    <property type="evidence" value="ECO:0007669"/>
    <property type="project" value="InterPro"/>
</dbReference>
<reference evidence="3 4" key="1">
    <citation type="submission" date="2016-09" db="EMBL/GenBank/DDBJ databases">
        <title>Vagococcus teuberi sp. nov., isolated from the Malian artisanal sour milk fene.</title>
        <authorList>
            <person name="Wullschleger S."/>
            <person name="Seifert C."/>
            <person name="Baumgartner S."/>
            <person name="Lacroix C."/>
            <person name="Bonfoh B."/>
            <person name="Stevens M.J."/>
            <person name="Meile L."/>
        </authorList>
    </citation>
    <scope>NUCLEOTIDE SEQUENCE [LARGE SCALE GENOMIC DNA]</scope>
    <source>
        <strain evidence="3 4">DSM 21459</strain>
    </source>
</reference>
<dbReference type="SMART" id="SM00830">
    <property type="entry name" value="CM_2"/>
    <property type="match status" value="1"/>
</dbReference>
<evidence type="ECO:0000313" key="3">
    <source>
        <dbReference type="EMBL" id="APB30430.1"/>
    </source>
</evidence>
<feature type="domain" description="Chorismate mutase" evidence="2">
    <location>
        <begin position="1"/>
        <end position="86"/>
    </location>
</feature>
<dbReference type="Pfam" id="PF01817">
    <property type="entry name" value="CM_2"/>
    <property type="match status" value="1"/>
</dbReference>
<keyword evidence="1" id="KW-0413">Isomerase</keyword>
<dbReference type="SUPFAM" id="SSF48600">
    <property type="entry name" value="Chorismate mutase II"/>
    <property type="match status" value="1"/>
</dbReference>
<dbReference type="KEGG" id="vte:BHY08_00345"/>
<dbReference type="NCBIfam" id="TIGR01805">
    <property type="entry name" value="CM_mono_grmpos"/>
    <property type="match status" value="1"/>
</dbReference>
<dbReference type="InterPro" id="IPR011279">
    <property type="entry name" value="Chorismate_mutase_GmP"/>
</dbReference>
<dbReference type="InterPro" id="IPR036979">
    <property type="entry name" value="CM_dom_sf"/>
</dbReference>
<dbReference type="GO" id="GO:0004106">
    <property type="term" value="F:chorismate mutase activity"/>
    <property type="evidence" value="ECO:0007669"/>
    <property type="project" value="InterPro"/>
</dbReference>
<evidence type="ECO:0000259" key="2">
    <source>
        <dbReference type="PROSITE" id="PS51168"/>
    </source>
</evidence>
<sequence length="86" mass="10222">MLSQDRQRIDEIDEQIVSLLEERYDCVSHIAKIKKDNHIPVFDTTREEAVLEKIRQMVSNEDYADSIIETFNQIMMVSKDYQKSKQ</sequence>
<dbReference type="EMBL" id="CP017267">
    <property type="protein sequence ID" value="APB30430.1"/>
    <property type="molecule type" value="Genomic_DNA"/>
</dbReference>
<keyword evidence="4" id="KW-1185">Reference proteome</keyword>
<name>A0A1J0A3C3_9ENTE</name>
<dbReference type="Proteomes" id="UP000191200">
    <property type="component" value="Chromosome"/>
</dbReference>
<dbReference type="InterPro" id="IPR051331">
    <property type="entry name" value="Chorismate_mutase-related"/>
</dbReference>
<organism evidence="3 4">
    <name type="scientific">Vagococcus teuberi</name>
    <dbReference type="NCBI Taxonomy" id="519472"/>
    <lineage>
        <taxon>Bacteria</taxon>
        <taxon>Bacillati</taxon>
        <taxon>Bacillota</taxon>
        <taxon>Bacilli</taxon>
        <taxon>Lactobacillales</taxon>
        <taxon>Enterococcaceae</taxon>
        <taxon>Vagococcus</taxon>
    </lineage>
</organism>
<protein>
    <submittedName>
        <fullName evidence="3">Chorismate mutase</fullName>
    </submittedName>
</protein>